<dbReference type="AlphaFoldDB" id="B4N092"/>
<protein>
    <submittedName>
        <fullName evidence="3">Uncharacterized protein</fullName>
    </submittedName>
</protein>
<dbReference type="OrthoDB" id="7858996at2759"/>
<dbReference type="InParanoid" id="B4N092"/>
<feature type="transmembrane region" description="Helical" evidence="2">
    <location>
        <begin position="150"/>
        <end position="171"/>
    </location>
</feature>
<dbReference type="OMA" id="FSGAMCP"/>
<feature type="transmembrane region" description="Helical" evidence="2">
    <location>
        <begin position="216"/>
        <end position="239"/>
    </location>
</feature>
<accession>B4N092</accession>
<feature type="transmembrane region" description="Helical" evidence="2">
    <location>
        <begin position="66"/>
        <end position="83"/>
    </location>
</feature>
<keyword evidence="4" id="KW-1185">Reference proteome</keyword>
<keyword evidence="2" id="KW-0812">Transmembrane</keyword>
<evidence type="ECO:0000313" key="3">
    <source>
        <dbReference type="EMBL" id="EDW77505.1"/>
    </source>
</evidence>
<gene>
    <name evidence="3" type="primary">Dwil\GK24532</name>
    <name evidence="3" type="ORF">Dwil_GK24532</name>
</gene>
<reference evidence="3 4" key="1">
    <citation type="journal article" date="2007" name="Nature">
        <title>Evolution of genes and genomes on the Drosophila phylogeny.</title>
        <authorList>
            <consortium name="Drosophila 12 Genomes Consortium"/>
            <person name="Clark A.G."/>
            <person name="Eisen M.B."/>
            <person name="Smith D.R."/>
            <person name="Bergman C.M."/>
            <person name="Oliver B."/>
            <person name="Markow T.A."/>
            <person name="Kaufman T.C."/>
            <person name="Kellis M."/>
            <person name="Gelbart W."/>
            <person name="Iyer V.N."/>
            <person name="Pollard D.A."/>
            <person name="Sackton T.B."/>
            <person name="Larracuente A.M."/>
            <person name="Singh N.D."/>
            <person name="Abad J.P."/>
            <person name="Abt D.N."/>
            <person name="Adryan B."/>
            <person name="Aguade M."/>
            <person name="Akashi H."/>
            <person name="Anderson W.W."/>
            <person name="Aquadro C.F."/>
            <person name="Ardell D.H."/>
            <person name="Arguello R."/>
            <person name="Artieri C.G."/>
            <person name="Barbash D.A."/>
            <person name="Barker D."/>
            <person name="Barsanti P."/>
            <person name="Batterham P."/>
            <person name="Batzoglou S."/>
            <person name="Begun D."/>
            <person name="Bhutkar A."/>
            <person name="Blanco E."/>
            <person name="Bosak S.A."/>
            <person name="Bradley R.K."/>
            <person name="Brand A.D."/>
            <person name="Brent M.R."/>
            <person name="Brooks A.N."/>
            <person name="Brown R.H."/>
            <person name="Butlin R.K."/>
            <person name="Caggese C."/>
            <person name="Calvi B.R."/>
            <person name="Bernardo de Carvalho A."/>
            <person name="Caspi A."/>
            <person name="Castrezana S."/>
            <person name="Celniker S.E."/>
            <person name="Chang J.L."/>
            <person name="Chapple C."/>
            <person name="Chatterji S."/>
            <person name="Chinwalla A."/>
            <person name="Civetta A."/>
            <person name="Clifton S.W."/>
            <person name="Comeron J.M."/>
            <person name="Costello J.C."/>
            <person name="Coyne J.A."/>
            <person name="Daub J."/>
            <person name="David R.G."/>
            <person name="Delcher A.L."/>
            <person name="Delehaunty K."/>
            <person name="Do C.B."/>
            <person name="Ebling H."/>
            <person name="Edwards K."/>
            <person name="Eickbush T."/>
            <person name="Evans J.D."/>
            <person name="Filipski A."/>
            <person name="Findeiss S."/>
            <person name="Freyhult E."/>
            <person name="Fulton L."/>
            <person name="Fulton R."/>
            <person name="Garcia A.C."/>
            <person name="Gardiner A."/>
            <person name="Garfield D.A."/>
            <person name="Garvin B.E."/>
            <person name="Gibson G."/>
            <person name="Gilbert D."/>
            <person name="Gnerre S."/>
            <person name="Godfrey J."/>
            <person name="Good R."/>
            <person name="Gotea V."/>
            <person name="Gravely B."/>
            <person name="Greenberg A.J."/>
            <person name="Griffiths-Jones S."/>
            <person name="Gross S."/>
            <person name="Guigo R."/>
            <person name="Gustafson E.A."/>
            <person name="Haerty W."/>
            <person name="Hahn M.W."/>
            <person name="Halligan D.L."/>
            <person name="Halpern A.L."/>
            <person name="Halter G.M."/>
            <person name="Han M.V."/>
            <person name="Heger A."/>
            <person name="Hillier L."/>
            <person name="Hinrichs A.S."/>
            <person name="Holmes I."/>
            <person name="Hoskins R.A."/>
            <person name="Hubisz M.J."/>
            <person name="Hultmark D."/>
            <person name="Huntley M.A."/>
            <person name="Jaffe D.B."/>
            <person name="Jagadeeshan S."/>
            <person name="Jeck W.R."/>
            <person name="Johnson J."/>
            <person name="Jones C.D."/>
            <person name="Jordan W.C."/>
            <person name="Karpen G.H."/>
            <person name="Kataoka E."/>
            <person name="Keightley P.D."/>
            <person name="Kheradpour P."/>
            <person name="Kirkness E.F."/>
            <person name="Koerich L.B."/>
            <person name="Kristiansen K."/>
            <person name="Kudrna D."/>
            <person name="Kulathinal R.J."/>
            <person name="Kumar S."/>
            <person name="Kwok R."/>
            <person name="Lander E."/>
            <person name="Langley C.H."/>
            <person name="Lapoint R."/>
            <person name="Lazzaro B.P."/>
            <person name="Lee S.J."/>
            <person name="Levesque L."/>
            <person name="Li R."/>
            <person name="Lin C.F."/>
            <person name="Lin M.F."/>
            <person name="Lindblad-Toh K."/>
            <person name="Llopart A."/>
            <person name="Long M."/>
            <person name="Low L."/>
            <person name="Lozovsky E."/>
            <person name="Lu J."/>
            <person name="Luo M."/>
            <person name="Machado C.A."/>
            <person name="Makalowski W."/>
            <person name="Marzo M."/>
            <person name="Matsuda M."/>
            <person name="Matzkin L."/>
            <person name="McAllister B."/>
            <person name="McBride C.S."/>
            <person name="McKernan B."/>
            <person name="McKernan K."/>
            <person name="Mendez-Lago M."/>
            <person name="Minx P."/>
            <person name="Mollenhauer M.U."/>
            <person name="Montooth K."/>
            <person name="Mount S.M."/>
            <person name="Mu X."/>
            <person name="Myers E."/>
            <person name="Negre B."/>
            <person name="Newfeld S."/>
            <person name="Nielsen R."/>
            <person name="Noor M.A."/>
            <person name="O'Grady P."/>
            <person name="Pachter L."/>
            <person name="Papaceit M."/>
            <person name="Parisi M.J."/>
            <person name="Parisi M."/>
            <person name="Parts L."/>
            <person name="Pedersen J.S."/>
            <person name="Pesole G."/>
            <person name="Phillippy A.M."/>
            <person name="Ponting C.P."/>
            <person name="Pop M."/>
            <person name="Porcelli D."/>
            <person name="Powell J.R."/>
            <person name="Prohaska S."/>
            <person name="Pruitt K."/>
            <person name="Puig M."/>
            <person name="Quesneville H."/>
            <person name="Ram K.R."/>
            <person name="Rand D."/>
            <person name="Rasmussen M.D."/>
            <person name="Reed L.K."/>
            <person name="Reenan R."/>
            <person name="Reily A."/>
            <person name="Remington K.A."/>
            <person name="Rieger T.T."/>
            <person name="Ritchie M.G."/>
            <person name="Robin C."/>
            <person name="Rogers Y.H."/>
            <person name="Rohde C."/>
            <person name="Rozas J."/>
            <person name="Rubenfield M.J."/>
            <person name="Ruiz A."/>
            <person name="Russo S."/>
            <person name="Salzberg S.L."/>
            <person name="Sanchez-Gracia A."/>
            <person name="Saranga D.J."/>
            <person name="Sato H."/>
            <person name="Schaeffer S.W."/>
            <person name="Schatz M.C."/>
            <person name="Schlenke T."/>
            <person name="Schwartz R."/>
            <person name="Segarra C."/>
            <person name="Singh R.S."/>
            <person name="Sirot L."/>
            <person name="Sirota M."/>
            <person name="Sisneros N.B."/>
            <person name="Smith C.D."/>
            <person name="Smith T.F."/>
            <person name="Spieth J."/>
            <person name="Stage D.E."/>
            <person name="Stark A."/>
            <person name="Stephan W."/>
            <person name="Strausberg R.L."/>
            <person name="Strempel S."/>
            <person name="Sturgill D."/>
            <person name="Sutton G."/>
            <person name="Sutton G.G."/>
            <person name="Tao W."/>
            <person name="Teichmann S."/>
            <person name="Tobari Y.N."/>
            <person name="Tomimura Y."/>
            <person name="Tsolas J.M."/>
            <person name="Valente V.L."/>
            <person name="Venter E."/>
            <person name="Venter J.C."/>
            <person name="Vicario S."/>
            <person name="Vieira F.G."/>
            <person name="Vilella A.J."/>
            <person name="Villasante A."/>
            <person name="Walenz B."/>
            <person name="Wang J."/>
            <person name="Wasserman M."/>
            <person name="Watts T."/>
            <person name="Wilson D."/>
            <person name="Wilson R.K."/>
            <person name="Wing R.A."/>
            <person name="Wolfner M.F."/>
            <person name="Wong A."/>
            <person name="Wong G.K."/>
            <person name="Wu C.I."/>
            <person name="Wu G."/>
            <person name="Yamamoto D."/>
            <person name="Yang H.P."/>
            <person name="Yang S.P."/>
            <person name="Yorke J.A."/>
            <person name="Yoshida K."/>
            <person name="Zdobnov E."/>
            <person name="Zhang P."/>
            <person name="Zhang Y."/>
            <person name="Zimin A.V."/>
            <person name="Baldwin J."/>
            <person name="Abdouelleil A."/>
            <person name="Abdulkadir J."/>
            <person name="Abebe A."/>
            <person name="Abera B."/>
            <person name="Abreu J."/>
            <person name="Acer S.C."/>
            <person name="Aftuck L."/>
            <person name="Alexander A."/>
            <person name="An P."/>
            <person name="Anderson E."/>
            <person name="Anderson S."/>
            <person name="Arachi H."/>
            <person name="Azer M."/>
            <person name="Bachantsang P."/>
            <person name="Barry A."/>
            <person name="Bayul T."/>
            <person name="Berlin A."/>
            <person name="Bessette D."/>
            <person name="Bloom T."/>
            <person name="Blye J."/>
            <person name="Boguslavskiy L."/>
            <person name="Bonnet C."/>
            <person name="Boukhgalter B."/>
            <person name="Bourzgui I."/>
            <person name="Brown A."/>
            <person name="Cahill P."/>
            <person name="Channer S."/>
            <person name="Cheshatsang Y."/>
            <person name="Chuda L."/>
            <person name="Citroen M."/>
            <person name="Collymore A."/>
            <person name="Cooke P."/>
            <person name="Costello M."/>
            <person name="D'Aco K."/>
            <person name="Daza R."/>
            <person name="De Haan G."/>
            <person name="DeGray S."/>
            <person name="DeMaso C."/>
            <person name="Dhargay N."/>
            <person name="Dooley K."/>
            <person name="Dooley E."/>
            <person name="Doricent M."/>
            <person name="Dorje P."/>
            <person name="Dorjee K."/>
            <person name="Dupes A."/>
            <person name="Elong R."/>
            <person name="Falk J."/>
            <person name="Farina A."/>
            <person name="Faro S."/>
            <person name="Ferguson D."/>
            <person name="Fisher S."/>
            <person name="Foley C.D."/>
            <person name="Franke A."/>
            <person name="Friedrich D."/>
            <person name="Gadbois L."/>
            <person name="Gearin G."/>
            <person name="Gearin C.R."/>
            <person name="Giannoukos G."/>
            <person name="Goode T."/>
            <person name="Graham J."/>
            <person name="Grandbois E."/>
            <person name="Grewal S."/>
            <person name="Gyaltsen K."/>
            <person name="Hafez N."/>
            <person name="Hagos B."/>
            <person name="Hall J."/>
            <person name="Henson C."/>
            <person name="Hollinger A."/>
            <person name="Honan T."/>
            <person name="Huard M.D."/>
            <person name="Hughes L."/>
            <person name="Hurhula B."/>
            <person name="Husby M.E."/>
            <person name="Kamat A."/>
            <person name="Kanga B."/>
            <person name="Kashin S."/>
            <person name="Khazanovich D."/>
            <person name="Kisner P."/>
            <person name="Lance K."/>
            <person name="Lara M."/>
            <person name="Lee W."/>
            <person name="Lennon N."/>
            <person name="Letendre F."/>
            <person name="LeVine R."/>
            <person name="Lipovsky A."/>
            <person name="Liu X."/>
            <person name="Liu J."/>
            <person name="Liu S."/>
            <person name="Lokyitsang T."/>
            <person name="Lokyitsang Y."/>
            <person name="Lubonja R."/>
            <person name="Lui A."/>
            <person name="MacDonald P."/>
            <person name="Magnisalis V."/>
            <person name="Maru K."/>
            <person name="Matthews C."/>
            <person name="McCusker W."/>
            <person name="McDonough S."/>
            <person name="Mehta T."/>
            <person name="Meldrim J."/>
            <person name="Meneus L."/>
            <person name="Mihai O."/>
            <person name="Mihalev A."/>
            <person name="Mihova T."/>
            <person name="Mittelman R."/>
            <person name="Mlenga V."/>
            <person name="Montmayeur A."/>
            <person name="Mulrain L."/>
            <person name="Navidi A."/>
            <person name="Naylor J."/>
            <person name="Negash T."/>
            <person name="Nguyen T."/>
            <person name="Nguyen N."/>
            <person name="Nicol R."/>
            <person name="Norbu C."/>
            <person name="Norbu N."/>
            <person name="Novod N."/>
            <person name="O'Neill B."/>
            <person name="Osman S."/>
            <person name="Markiewicz E."/>
            <person name="Oyono O.L."/>
            <person name="Patti C."/>
            <person name="Phunkhang P."/>
            <person name="Pierre F."/>
            <person name="Priest M."/>
            <person name="Raghuraman S."/>
            <person name="Rege F."/>
            <person name="Reyes R."/>
            <person name="Rise C."/>
            <person name="Rogov P."/>
            <person name="Ross K."/>
            <person name="Ryan E."/>
            <person name="Settipalli S."/>
            <person name="Shea T."/>
            <person name="Sherpa N."/>
            <person name="Shi L."/>
            <person name="Shih D."/>
            <person name="Sparrow T."/>
            <person name="Spaulding J."/>
            <person name="Stalker J."/>
            <person name="Stange-Thomann N."/>
            <person name="Stavropoulos S."/>
            <person name="Stone C."/>
            <person name="Strader C."/>
            <person name="Tesfaye S."/>
            <person name="Thomson T."/>
            <person name="Thoulutsang Y."/>
            <person name="Thoulutsang D."/>
            <person name="Topham K."/>
            <person name="Topping I."/>
            <person name="Tsamla T."/>
            <person name="Vassiliev H."/>
            <person name="Vo A."/>
            <person name="Wangchuk T."/>
            <person name="Wangdi T."/>
            <person name="Weiand M."/>
            <person name="Wilkinson J."/>
            <person name="Wilson A."/>
            <person name="Yadav S."/>
            <person name="Young G."/>
            <person name="Yu Q."/>
            <person name="Zembek L."/>
            <person name="Zhong D."/>
            <person name="Zimmer A."/>
            <person name="Zwirko Z."/>
            <person name="Jaffe D.B."/>
            <person name="Alvarez P."/>
            <person name="Brockman W."/>
            <person name="Butler J."/>
            <person name="Chin C."/>
            <person name="Gnerre S."/>
            <person name="Grabherr M."/>
            <person name="Kleber M."/>
            <person name="Mauceli E."/>
            <person name="MacCallum I."/>
        </authorList>
    </citation>
    <scope>NUCLEOTIDE SEQUENCE [LARGE SCALE GENOMIC DNA]</scope>
    <source>
        <strain evidence="4">Tucson 14030-0811.24</strain>
    </source>
</reference>
<feature type="region of interest" description="Disordered" evidence="1">
    <location>
        <begin position="1"/>
        <end position="20"/>
    </location>
</feature>
<feature type="transmembrane region" description="Helical" evidence="2">
    <location>
        <begin position="95"/>
        <end position="114"/>
    </location>
</feature>
<feature type="compositionally biased region" description="Basic and acidic residues" evidence="1">
    <location>
        <begin position="1"/>
        <end position="11"/>
    </location>
</feature>
<proteinExistence type="predicted"/>
<dbReference type="HOGENOM" id="CLU_075396_0_0_1"/>
<keyword evidence="2" id="KW-0472">Membrane</keyword>
<organism evidence="3 4">
    <name type="scientific">Drosophila willistoni</name>
    <name type="common">Fruit fly</name>
    <dbReference type="NCBI Taxonomy" id="7260"/>
    <lineage>
        <taxon>Eukaryota</taxon>
        <taxon>Metazoa</taxon>
        <taxon>Ecdysozoa</taxon>
        <taxon>Arthropoda</taxon>
        <taxon>Hexapoda</taxon>
        <taxon>Insecta</taxon>
        <taxon>Pterygota</taxon>
        <taxon>Neoptera</taxon>
        <taxon>Endopterygota</taxon>
        <taxon>Diptera</taxon>
        <taxon>Brachycera</taxon>
        <taxon>Muscomorpha</taxon>
        <taxon>Ephydroidea</taxon>
        <taxon>Drosophilidae</taxon>
        <taxon>Drosophila</taxon>
        <taxon>Sophophora</taxon>
    </lineage>
</organism>
<dbReference type="EMBL" id="CH963920">
    <property type="protein sequence ID" value="EDW77505.1"/>
    <property type="molecule type" value="Genomic_DNA"/>
</dbReference>
<sequence>MSRSTTFREQDDNTQTVTEESPEEEFATFIHSIYNYGLGFIALTVLLWVLISVATIDMPRLLPVPPYVLIIVIFIIMVVLNCIPKAAYCTPCNWILATIVVVCTILAGGCLVYSFSLLTVVLMVVLATVVVLILNFSGAKCPQQLLPGGICSTSLMMVLLVFLVVIGIIQVSTGSRLALHIFMITLFVMLIVAIPIQAQFNHGRMIIVEVVPKNHLIICILTLYLHSVMFFCCLCYLTTIGDEEVDSTE</sequence>
<feature type="transmembrane region" description="Helical" evidence="2">
    <location>
        <begin position="177"/>
        <end position="196"/>
    </location>
</feature>
<feature type="transmembrane region" description="Helical" evidence="2">
    <location>
        <begin position="120"/>
        <end position="138"/>
    </location>
</feature>
<evidence type="ECO:0000256" key="1">
    <source>
        <dbReference type="SAM" id="MobiDB-lite"/>
    </source>
</evidence>
<dbReference type="Proteomes" id="UP000007798">
    <property type="component" value="Unassembled WGS sequence"/>
</dbReference>
<evidence type="ECO:0000313" key="4">
    <source>
        <dbReference type="Proteomes" id="UP000007798"/>
    </source>
</evidence>
<evidence type="ECO:0000256" key="2">
    <source>
        <dbReference type="SAM" id="Phobius"/>
    </source>
</evidence>
<name>B4N092_DROWI</name>
<keyword evidence="2" id="KW-1133">Transmembrane helix</keyword>
<feature type="transmembrane region" description="Helical" evidence="2">
    <location>
        <begin position="33"/>
        <end position="54"/>
    </location>
</feature>
<dbReference type="PhylomeDB" id="B4N092"/>